<dbReference type="EMBL" id="GBRH01260082">
    <property type="protein sequence ID" value="JAD37813.1"/>
    <property type="molecule type" value="Transcribed_RNA"/>
</dbReference>
<proteinExistence type="predicted"/>
<evidence type="ECO:0000313" key="1">
    <source>
        <dbReference type="EMBL" id="JAD37813.1"/>
    </source>
</evidence>
<reference evidence="1" key="2">
    <citation type="journal article" date="2015" name="Data Brief">
        <title>Shoot transcriptome of the giant reed, Arundo donax.</title>
        <authorList>
            <person name="Barrero R.A."/>
            <person name="Guerrero F.D."/>
            <person name="Moolhuijzen P."/>
            <person name="Goolsby J.A."/>
            <person name="Tidwell J."/>
            <person name="Bellgard S.E."/>
            <person name="Bellgard M.I."/>
        </authorList>
    </citation>
    <scope>NUCLEOTIDE SEQUENCE</scope>
    <source>
        <tissue evidence="1">Shoot tissue taken approximately 20 cm above the soil surface</tissue>
    </source>
</reference>
<accession>A0A0A8ZJE9</accession>
<name>A0A0A8ZJE9_ARUDO</name>
<protein>
    <submittedName>
        <fullName evidence="1">Uncharacterized protein</fullName>
    </submittedName>
</protein>
<reference evidence="1" key="1">
    <citation type="submission" date="2014-09" db="EMBL/GenBank/DDBJ databases">
        <authorList>
            <person name="Magalhaes I.L.F."/>
            <person name="Oliveira U."/>
            <person name="Santos F.R."/>
            <person name="Vidigal T.H.D.A."/>
            <person name="Brescovit A.D."/>
            <person name="Santos A.J."/>
        </authorList>
    </citation>
    <scope>NUCLEOTIDE SEQUENCE</scope>
    <source>
        <tissue evidence="1">Shoot tissue taken approximately 20 cm above the soil surface</tissue>
    </source>
</reference>
<dbReference type="AlphaFoldDB" id="A0A0A8ZJE9"/>
<organism evidence="1">
    <name type="scientific">Arundo donax</name>
    <name type="common">Giant reed</name>
    <name type="synonym">Donax arundinaceus</name>
    <dbReference type="NCBI Taxonomy" id="35708"/>
    <lineage>
        <taxon>Eukaryota</taxon>
        <taxon>Viridiplantae</taxon>
        <taxon>Streptophyta</taxon>
        <taxon>Embryophyta</taxon>
        <taxon>Tracheophyta</taxon>
        <taxon>Spermatophyta</taxon>
        <taxon>Magnoliopsida</taxon>
        <taxon>Liliopsida</taxon>
        <taxon>Poales</taxon>
        <taxon>Poaceae</taxon>
        <taxon>PACMAD clade</taxon>
        <taxon>Arundinoideae</taxon>
        <taxon>Arundineae</taxon>
        <taxon>Arundo</taxon>
    </lineage>
</organism>
<sequence>MLVELFCLNSWASEHFILGGEVPQFNSFEMGPAAASIVSSCAFTC</sequence>